<dbReference type="AlphaFoldDB" id="A0A9D1WBW8"/>
<comment type="subcellular location">
    <subcellularLocation>
        <location evidence="1">Endomembrane system</location>
        <topology evidence="1">Multi-pass membrane protein</topology>
    </subcellularLocation>
</comment>
<keyword evidence="2 5" id="KW-0812">Transmembrane</keyword>
<evidence type="ECO:0000256" key="4">
    <source>
        <dbReference type="ARBA" id="ARBA00023136"/>
    </source>
</evidence>
<keyword evidence="3 5" id="KW-1133">Transmembrane helix</keyword>
<dbReference type="GO" id="GO:0012505">
    <property type="term" value="C:endomembrane system"/>
    <property type="evidence" value="ECO:0007669"/>
    <property type="project" value="UniProtKB-SubCell"/>
</dbReference>
<protein>
    <submittedName>
        <fullName evidence="6">Isoprenylcysteine carboxylmethyltransferase family protein</fullName>
    </submittedName>
</protein>
<feature type="transmembrane region" description="Helical" evidence="5">
    <location>
        <begin position="62"/>
        <end position="81"/>
    </location>
</feature>
<feature type="transmembrane region" description="Helical" evidence="5">
    <location>
        <begin position="28"/>
        <end position="50"/>
    </location>
</feature>
<dbReference type="GO" id="GO:0016740">
    <property type="term" value="F:transferase activity"/>
    <property type="evidence" value="ECO:0007669"/>
    <property type="project" value="UniProtKB-ARBA"/>
</dbReference>
<keyword evidence="4 5" id="KW-0472">Membrane</keyword>
<comment type="caution">
    <text evidence="6">The sequence shown here is derived from an EMBL/GenBank/DDBJ whole genome shotgun (WGS) entry which is preliminary data.</text>
</comment>
<reference evidence="6" key="2">
    <citation type="submission" date="2021-04" db="EMBL/GenBank/DDBJ databases">
        <authorList>
            <person name="Gilroy R."/>
        </authorList>
    </citation>
    <scope>NUCLEOTIDE SEQUENCE</scope>
    <source>
        <strain evidence="6">USASDec5-558</strain>
    </source>
</reference>
<dbReference type="PANTHER" id="PTHR12714">
    <property type="entry name" value="PROTEIN-S ISOPRENYLCYSTEINE O-METHYLTRANSFERASE"/>
    <property type="match status" value="1"/>
</dbReference>
<evidence type="ECO:0000256" key="5">
    <source>
        <dbReference type="SAM" id="Phobius"/>
    </source>
</evidence>
<dbReference type="Gene3D" id="1.20.120.1630">
    <property type="match status" value="1"/>
</dbReference>
<feature type="transmembrane region" description="Helical" evidence="5">
    <location>
        <begin position="126"/>
        <end position="159"/>
    </location>
</feature>
<gene>
    <name evidence="6" type="ORF">H9850_02430</name>
</gene>
<dbReference type="InterPro" id="IPR007318">
    <property type="entry name" value="Phopholipid_MeTrfase"/>
</dbReference>
<evidence type="ECO:0000313" key="6">
    <source>
        <dbReference type="EMBL" id="HIX56311.1"/>
    </source>
</evidence>
<sequence length="191" mass="21271">MAQEQEPKTHNAVVKVEKTPLFSLRDKLIYAFGFIAFILGGPAVMAYLAAWSPVSFLSDQPSTFYLGGFTSAVGLFFALWANYELVIKGRGGAGNFGNIKLMKETKHLVTSGPYSICRNPMHLGVFLYYMGFACALNSLVSLIVPVAVICGAYIMAIFLDEPRLERDFPEEYAAYKANVPRFMPKIFKSRR</sequence>
<dbReference type="Pfam" id="PF04191">
    <property type="entry name" value="PEMT"/>
    <property type="match status" value="1"/>
</dbReference>
<reference evidence="6" key="1">
    <citation type="journal article" date="2021" name="PeerJ">
        <title>Extensive microbial diversity within the chicken gut microbiome revealed by metagenomics and culture.</title>
        <authorList>
            <person name="Gilroy R."/>
            <person name="Ravi A."/>
            <person name="Getino M."/>
            <person name="Pursley I."/>
            <person name="Horton D.L."/>
            <person name="Alikhan N.F."/>
            <person name="Baker D."/>
            <person name="Gharbi K."/>
            <person name="Hall N."/>
            <person name="Watson M."/>
            <person name="Adriaenssens E.M."/>
            <person name="Foster-Nyarko E."/>
            <person name="Jarju S."/>
            <person name="Secka A."/>
            <person name="Antonio M."/>
            <person name="Oren A."/>
            <person name="Chaudhuri R.R."/>
            <person name="La Ragione R."/>
            <person name="Hildebrand F."/>
            <person name="Pallen M.J."/>
        </authorList>
    </citation>
    <scope>NUCLEOTIDE SEQUENCE</scope>
    <source>
        <strain evidence="6">USASDec5-558</strain>
    </source>
</reference>
<dbReference type="PANTHER" id="PTHR12714:SF9">
    <property type="entry name" value="PROTEIN-S-ISOPRENYLCYSTEINE O-METHYLTRANSFERASE"/>
    <property type="match status" value="1"/>
</dbReference>
<accession>A0A9D1WBW8</accession>
<evidence type="ECO:0000256" key="3">
    <source>
        <dbReference type="ARBA" id="ARBA00022989"/>
    </source>
</evidence>
<organism evidence="6 7">
    <name type="scientific">Candidatus Anaerobiospirillum pullistercoris</name>
    <dbReference type="NCBI Taxonomy" id="2838452"/>
    <lineage>
        <taxon>Bacteria</taxon>
        <taxon>Pseudomonadati</taxon>
        <taxon>Pseudomonadota</taxon>
        <taxon>Gammaproteobacteria</taxon>
        <taxon>Aeromonadales</taxon>
        <taxon>Succinivibrionaceae</taxon>
        <taxon>Anaerobiospirillum</taxon>
    </lineage>
</organism>
<evidence type="ECO:0000256" key="2">
    <source>
        <dbReference type="ARBA" id="ARBA00022692"/>
    </source>
</evidence>
<evidence type="ECO:0000313" key="7">
    <source>
        <dbReference type="Proteomes" id="UP000886829"/>
    </source>
</evidence>
<dbReference type="Proteomes" id="UP000886829">
    <property type="component" value="Unassembled WGS sequence"/>
</dbReference>
<proteinExistence type="predicted"/>
<name>A0A9D1WBW8_9GAMM</name>
<dbReference type="EMBL" id="DXEV01000045">
    <property type="protein sequence ID" value="HIX56311.1"/>
    <property type="molecule type" value="Genomic_DNA"/>
</dbReference>
<evidence type="ECO:0000256" key="1">
    <source>
        <dbReference type="ARBA" id="ARBA00004127"/>
    </source>
</evidence>